<keyword evidence="1" id="KW-0472">Membrane</keyword>
<evidence type="ECO:0000313" key="3">
    <source>
        <dbReference type="Proteomes" id="UP000001054"/>
    </source>
</evidence>
<keyword evidence="3" id="KW-1185">Reference proteome</keyword>
<dbReference type="RefSeq" id="WP_012706804.1">
    <property type="nucleotide sequence ID" value="NC_012587.1"/>
</dbReference>
<feature type="transmembrane region" description="Helical" evidence="1">
    <location>
        <begin position="12"/>
        <end position="34"/>
    </location>
</feature>
<name>C3MFW8_SINFN</name>
<evidence type="ECO:0000313" key="2">
    <source>
        <dbReference type="EMBL" id="ACP24019.1"/>
    </source>
</evidence>
<dbReference type="EMBL" id="CP001389">
    <property type="protein sequence ID" value="ACP24019.1"/>
    <property type="molecule type" value="Genomic_DNA"/>
</dbReference>
<dbReference type="STRING" id="394.NGR_c02190"/>
<keyword evidence="1" id="KW-1133">Transmembrane helix</keyword>
<dbReference type="eggNOG" id="COG1278">
    <property type="taxonomic scope" value="Bacteria"/>
</dbReference>
<protein>
    <submittedName>
        <fullName evidence="2">Uncharacterized protein</fullName>
    </submittedName>
</protein>
<accession>C3MFW8</accession>
<dbReference type="Proteomes" id="UP000001054">
    <property type="component" value="Chromosome"/>
</dbReference>
<dbReference type="HOGENOM" id="CLU_1915417_0_0_5"/>
<evidence type="ECO:0000256" key="1">
    <source>
        <dbReference type="SAM" id="Phobius"/>
    </source>
</evidence>
<dbReference type="OrthoDB" id="9805504at2"/>
<feature type="transmembrane region" description="Helical" evidence="1">
    <location>
        <begin position="55"/>
        <end position="73"/>
    </location>
</feature>
<gene>
    <name evidence="2" type="ordered locus">NGR_c02190</name>
</gene>
<dbReference type="PATRIC" id="fig|394.7.peg.3019"/>
<proteinExistence type="predicted"/>
<reference evidence="2 3" key="1">
    <citation type="journal article" date="2009" name="Appl. Environ. Microbiol.">
        <title>Rhizobium sp. strain NGR234 possesses a remarkable number of secretion systems.</title>
        <authorList>
            <person name="Schmeisser C."/>
            <person name="Liesegang H."/>
            <person name="Krysciak D."/>
            <person name="Bakkou N."/>
            <person name="Le Quere A."/>
            <person name="Wollherr A."/>
            <person name="Heinemeyer I."/>
            <person name="Morgenstern B."/>
            <person name="Pommerening-Roeser A."/>
            <person name="Flores M."/>
            <person name="Palacios R."/>
            <person name="Brenner S."/>
            <person name="Gottschalk G."/>
            <person name="Schmitz R.A."/>
            <person name="Broughton W.J."/>
            <person name="Perret X."/>
            <person name="Strittmatter A.W."/>
            <person name="Streit W.R."/>
        </authorList>
    </citation>
    <scope>NUCLEOTIDE SEQUENCE [LARGE SCALE GENOMIC DNA]</scope>
    <source>
        <strain evidence="3">NBRC 101917 / NGR234</strain>
    </source>
</reference>
<keyword evidence="1" id="KW-0812">Transmembrane</keyword>
<dbReference type="KEGG" id="rhi:NGR_c02190"/>
<sequence>MAWLSEVLDQTTVLSLLAGIVVGLPAYFVVSALIRDDRPSPAPRRSPRRRKRSSIPGIAVAAAIALFGVSQYVPLIPGCDIKGNVSYNSGERIYHIPGQEDYGQTRVNYFDGERWFCSEASAREAGWRRAYN</sequence>
<dbReference type="AlphaFoldDB" id="C3MFW8"/>
<organism evidence="2 3">
    <name type="scientific">Sinorhizobium fredii (strain NBRC 101917 / NGR234)</name>
    <dbReference type="NCBI Taxonomy" id="394"/>
    <lineage>
        <taxon>Bacteria</taxon>
        <taxon>Pseudomonadati</taxon>
        <taxon>Pseudomonadota</taxon>
        <taxon>Alphaproteobacteria</taxon>
        <taxon>Hyphomicrobiales</taxon>
        <taxon>Rhizobiaceae</taxon>
        <taxon>Sinorhizobium/Ensifer group</taxon>
        <taxon>Sinorhizobium</taxon>
    </lineage>
</organism>